<sequence>MQINTEIVRGIHPNFTTDSKFPLGFDSRGILRFRNLPGGTYANAAAHGVAFDLSDQKVQPVHCSRKTDSIPSPRCQPVIDSLNQDEDSDSEDFVEPIDYELEMTYQRGVRLHGETKKTTRQIVVHRKLTQQKSRECKHALRRDKKQKQKIHLKGRQIKSEALDTNVKKCLELDAIWIKNQGWTYVSEYILPNQYPDLDTSEDNFFWGFPFDIGTDDEIKTYNSPCTCDKCTNKFLKFDPLTDFDPLSDSDDDDPLSGF</sequence>
<protein>
    <submittedName>
        <fullName evidence="1">Uncharacterized protein</fullName>
    </submittedName>
</protein>
<evidence type="ECO:0000313" key="1">
    <source>
        <dbReference type="EMBL" id="AGF85736.1"/>
    </source>
</evidence>
<accession>M1PNX1</accession>
<evidence type="ECO:0000313" key="2">
    <source>
        <dbReference type="Proteomes" id="UP000241071"/>
    </source>
</evidence>
<dbReference type="Proteomes" id="UP000241071">
    <property type="component" value="Segment"/>
</dbReference>
<dbReference type="EMBL" id="KC008572">
    <property type="protein sequence ID" value="AGF85736.1"/>
    <property type="molecule type" value="Genomic_DNA"/>
</dbReference>
<name>M1PNX1_9VIRU</name>
<gene>
    <name evidence="1" type="ORF">glt_00933</name>
</gene>
<organism evidence="1 2">
    <name type="scientific">Moumouvirus goulette</name>
    <dbReference type="NCBI Taxonomy" id="1247379"/>
    <lineage>
        <taxon>Viruses</taxon>
        <taxon>Varidnaviria</taxon>
        <taxon>Bamfordvirae</taxon>
        <taxon>Nucleocytoviricota</taxon>
        <taxon>Megaviricetes</taxon>
        <taxon>Imitervirales</taxon>
        <taxon>Mimiviridae</taxon>
        <taxon>Megamimivirinae</taxon>
        <taxon>Moumouvirus</taxon>
        <taxon>Moumouvirus goulettemassiliense</taxon>
    </lineage>
</organism>
<keyword evidence="2" id="KW-1185">Reference proteome</keyword>
<proteinExistence type="predicted"/>
<reference evidence="1 2" key="1">
    <citation type="submission" date="2012-10" db="EMBL/GenBank/DDBJ databases">
        <title>Complete genome sequence of Moumouvirus goulette.</title>
        <authorList>
            <person name="Fournous G."/>
            <person name="Bougalmi M."/>
            <person name="Colson P."/>
        </authorList>
    </citation>
    <scope>NUCLEOTIDE SEQUENCE [LARGE SCALE GENOMIC DNA]</scope>
</reference>